<dbReference type="EMBL" id="BRXY01000151">
    <property type="protein sequence ID" value="GMH71819.1"/>
    <property type="molecule type" value="Genomic_DNA"/>
</dbReference>
<dbReference type="Gene3D" id="3.30.70.330">
    <property type="match status" value="1"/>
</dbReference>
<dbReference type="OrthoDB" id="1099063at2759"/>
<name>A0A9W7AHB0_9STRA</name>
<evidence type="ECO:0000256" key="1">
    <source>
        <dbReference type="PROSITE-ProRule" id="PRU00176"/>
    </source>
</evidence>
<evidence type="ECO:0000256" key="3">
    <source>
        <dbReference type="SAM" id="SignalP"/>
    </source>
</evidence>
<dbReference type="SMART" id="SM00360">
    <property type="entry name" value="RRM"/>
    <property type="match status" value="1"/>
</dbReference>
<dbReference type="SUPFAM" id="SSF54928">
    <property type="entry name" value="RNA-binding domain, RBD"/>
    <property type="match status" value="1"/>
</dbReference>
<dbReference type="InterPro" id="IPR035979">
    <property type="entry name" value="RBD_domain_sf"/>
</dbReference>
<keyword evidence="6" id="KW-1185">Reference proteome</keyword>
<accession>A0A9W7AHB0</accession>
<dbReference type="PROSITE" id="PS50102">
    <property type="entry name" value="RRM"/>
    <property type="match status" value="1"/>
</dbReference>
<evidence type="ECO:0000256" key="2">
    <source>
        <dbReference type="SAM" id="MobiDB-lite"/>
    </source>
</evidence>
<protein>
    <recommendedName>
        <fullName evidence="4">RRM domain-containing protein</fullName>
    </recommendedName>
</protein>
<proteinExistence type="predicted"/>
<gene>
    <name evidence="5" type="ORF">TrST_g6828</name>
</gene>
<keyword evidence="3" id="KW-0732">Signal</keyword>
<feature type="compositionally biased region" description="Low complexity" evidence="2">
    <location>
        <begin position="48"/>
        <end position="59"/>
    </location>
</feature>
<evidence type="ECO:0000313" key="5">
    <source>
        <dbReference type="EMBL" id="GMH71819.1"/>
    </source>
</evidence>
<sequence>MHPIKTYCIGAGALLLCLISLPNTSSFSAPTSAFTLPSYAKSKTFHKSSSPSDDWSISPGQGVSSTDGYVSGSSETVHITDKDDWTKSQRPNRLERHSLGMERRPRGRPNPMKKQKDNTRVFVQNLPPTYKWADLKDLFKHNLPADLRTTVAFASVSMTDDGTSKGCGIVQMETIEGVEEVIRLAKDGHFNVMEGGETYEIFVRMDIKERNIRSETKSDPNRAIGESTRGGRKGYYSCANLDLESRSTEMVSEVSELVESRAAARGRRNFEASDNMRRKLLDDYSVRVDDRTMLWWFDETGGRVPDMVADSKSDGSWKSKDWACVYENGYETVNSDEVEKLLKRRDRLRVNRDYTEADEVLERVYAMGGEEGKIVVDDKKKLWKVVKVGADGSEEGEDVVAGAGGGGGGGNDSRIKCLKLIGEHAPEKLEEVAALLDKFEGKEDTVYERLKERYTTASE</sequence>
<feature type="domain" description="RRM" evidence="4">
    <location>
        <begin position="119"/>
        <end position="219"/>
    </location>
</feature>
<evidence type="ECO:0000313" key="6">
    <source>
        <dbReference type="Proteomes" id="UP001165085"/>
    </source>
</evidence>
<feature type="chain" id="PRO_5040788533" description="RRM domain-containing protein" evidence="3">
    <location>
        <begin position="27"/>
        <end position="459"/>
    </location>
</feature>
<organism evidence="5 6">
    <name type="scientific">Triparma strigata</name>
    <dbReference type="NCBI Taxonomy" id="1606541"/>
    <lineage>
        <taxon>Eukaryota</taxon>
        <taxon>Sar</taxon>
        <taxon>Stramenopiles</taxon>
        <taxon>Ochrophyta</taxon>
        <taxon>Bolidophyceae</taxon>
        <taxon>Parmales</taxon>
        <taxon>Triparmaceae</taxon>
        <taxon>Triparma</taxon>
    </lineage>
</organism>
<dbReference type="Pfam" id="PF00076">
    <property type="entry name" value="RRM_1"/>
    <property type="match status" value="1"/>
</dbReference>
<dbReference type="AlphaFoldDB" id="A0A9W7AHB0"/>
<feature type="compositionally biased region" description="Basic and acidic residues" evidence="2">
    <location>
        <begin position="78"/>
        <end position="104"/>
    </location>
</feature>
<evidence type="ECO:0000259" key="4">
    <source>
        <dbReference type="PROSITE" id="PS50102"/>
    </source>
</evidence>
<keyword evidence="1" id="KW-0694">RNA-binding</keyword>
<feature type="compositionally biased region" description="Polar residues" evidence="2">
    <location>
        <begin position="61"/>
        <end position="77"/>
    </location>
</feature>
<dbReference type="InterPro" id="IPR012677">
    <property type="entry name" value="Nucleotide-bd_a/b_plait_sf"/>
</dbReference>
<reference evidence="6" key="1">
    <citation type="journal article" date="2023" name="Commun. Biol.">
        <title>Genome analysis of Parmales, the sister group of diatoms, reveals the evolutionary specialization of diatoms from phago-mixotrophs to photoautotrophs.</title>
        <authorList>
            <person name="Ban H."/>
            <person name="Sato S."/>
            <person name="Yoshikawa S."/>
            <person name="Yamada K."/>
            <person name="Nakamura Y."/>
            <person name="Ichinomiya M."/>
            <person name="Sato N."/>
            <person name="Blanc-Mathieu R."/>
            <person name="Endo H."/>
            <person name="Kuwata A."/>
            <person name="Ogata H."/>
        </authorList>
    </citation>
    <scope>NUCLEOTIDE SEQUENCE [LARGE SCALE GENOMIC DNA]</scope>
    <source>
        <strain evidence="6">NIES 3701</strain>
    </source>
</reference>
<dbReference type="Proteomes" id="UP001165085">
    <property type="component" value="Unassembled WGS sequence"/>
</dbReference>
<comment type="caution">
    <text evidence="5">The sequence shown here is derived from an EMBL/GenBank/DDBJ whole genome shotgun (WGS) entry which is preliminary data.</text>
</comment>
<dbReference type="InterPro" id="IPR000504">
    <property type="entry name" value="RRM_dom"/>
</dbReference>
<feature type="region of interest" description="Disordered" evidence="2">
    <location>
        <begin position="46"/>
        <end position="116"/>
    </location>
</feature>
<feature type="signal peptide" evidence="3">
    <location>
        <begin position="1"/>
        <end position="26"/>
    </location>
</feature>
<dbReference type="GO" id="GO:0003723">
    <property type="term" value="F:RNA binding"/>
    <property type="evidence" value="ECO:0007669"/>
    <property type="project" value="UniProtKB-UniRule"/>
</dbReference>